<accession>A0ABV6S6M7</accession>
<dbReference type="SUPFAM" id="SSF141371">
    <property type="entry name" value="PilZ domain-like"/>
    <property type="match status" value="1"/>
</dbReference>
<dbReference type="EMBL" id="JBHLTM010000034">
    <property type="protein sequence ID" value="MFC0684890.1"/>
    <property type="molecule type" value="Genomic_DNA"/>
</dbReference>
<protein>
    <recommendedName>
        <fullName evidence="3">PilZ domain-containing protein</fullName>
    </recommendedName>
</protein>
<dbReference type="RefSeq" id="WP_267224088.1">
    <property type="nucleotide sequence ID" value="NZ_JAPCWC010000031.1"/>
</dbReference>
<name>A0ABV6S6M7_9SPHN</name>
<comment type="caution">
    <text evidence="1">The sequence shown here is derived from an EMBL/GenBank/DDBJ whole genome shotgun (WGS) entry which is preliminary data.</text>
</comment>
<keyword evidence="2" id="KW-1185">Reference proteome</keyword>
<dbReference type="Gene3D" id="2.40.10.220">
    <property type="entry name" value="predicted glycosyltransferase like domains"/>
    <property type="match status" value="1"/>
</dbReference>
<sequence length="118" mass="13322">MRALRFSAHQRFAVRRKASIHREGRRIGSGLLIELSQEGCRLGCLSEAAQDRMATLQLDDIVAIKVDGAAAIEARVRWTRDGTLGLKLIHAFHRAELDRMIRTCRGEFDESGQREYGT</sequence>
<evidence type="ECO:0000313" key="1">
    <source>
        <dbReference type="EMBL" id="MFC0684890.1"/>
    </source>
</evidence>
<reference evidence="1 2" key="1">
    <citation type="submission" date="2024-09" db="EMBL/GenBank/DDBJ databases">
        <authorList>
            <person name="Sun Q."/>
            <person name="Mori K."/>
        </authorList>
    </citation>
    <scope>NUCLEOTIDE SEQUENCE [LARGE SCALE GENOMIC DNA]</scope>
    <source>
        <strain evidence="1 2">CICC 11035S</strain>
    </source>
</reference>
<gene>
    <name evidence="1" type="ORF">ACFFF8_09815</name>
</gene>
<evidence type="ECO:0008006" key="3">
    <source>
        <dbReference type="Google" id="ProtNLM"/>
    </source>
</evidence>
<evidence type="ECO:0000313" key="2">
    <source>
        <dbReference type="Proteomes" id="UP001589858"/>
    </source>
</evidence>
<organism evidence="1 2">
    <name type="scientific">Novosphingobium clariflavum</name>
    <dbReference type="NCBI Taxonomy" id="2029884"/>
    <lineage>
        <taxon>Bacteria</taxon>
        <taxon>Pseudomonadati</taxon>
        <taxon>Pseudomonadota</taxon>
        <taxon>Alphaproteobacteria</taxon>
        <taxon>Sphingomonadales</taxon>
        <taxon>Sphingomonadaceae</taxon>
        <taxon>Novosphingobium</taxon>
    </lineage>
</organism>
<proteinExistence type="predicted"/>
<dbReference type="Proteomes" id="UP001589858">
    <property type="component" value="Unassembled WGS sequence"/>
</dbReference>